<dbReference type="SUPFAM" id="SSF52980">
    <property type="entry name" value="Restriction endonuclease-like"/>
    <property type="match status" value="1"/>
</dbReference>
<dbReference type="OrthoDB" id="3173471at2"/>
<dbReference type="Proteomes" id="UP000179616">
    <property type="component" value="Unassembled WGS sequence"/>
</dbReference>
<organism evidence="1 2">
    <name type="scientific">Mycobacteroides franklinii</name>
    <dbReference type="NCBI Taxonomy" id="948102"/>
    <lineage>
        <taxon>Bacteria</taxon>
        <taxon>Bacillati</taxon>
        <taxon>Actinomycetota</taxon>
        <taxon>Actinomycetes</taxon>
        <taxon>Mycobacteriales</taxon>
        <taxon>Mycobacteriaceae</taxon>
        <taxon>Mycobacteroides</taxon>
    </lineage>
</organism>
<comment type="caution">
    <text evidence="1">The sequence shown here is derived from an EMBL/GenBank/DDBJ whole genome shotgun (WGS) entry which is preliminary data.</text>
</comment>
<dbReference type="RefSeq" id="WP_070937152.1">
    <property type="nucleotide sequence ID" value="NZ_MLIK01000018.1"/>
</dbReference>
<evidence type="ECO:0000313" key="1">
    <source>
        <dbReference type="EMBL" id="OHU26898.1"/>
    </source>
</evidence>
<dbReference type="AlphaFoldDB" id="A0A1S1LBD0"/>
<dbReference type="STRING" id="948102.BKG76_07600"/>
<name>A0A1S1LBD0_9MYCO</name>
<protein>
    <recommendedName>
        <fullName evidence="3">DUF559 domain-containing protein</fullName>
    </recommendedName>
</protein>
<accession>A0A1S1LBD0</accession>
<gene>
    <name evidence="1" type="ORF">BKG76_07600</name>
</gene>
<dbReference type="Gene3D" id="3.40.960.10">
    <property type="entry name" value="VSR Endonuclease"/>
    <property type="match status" value="1"/>
</dbReference>
<dbReference type="InterPro" id="IPR011335">
    <property type="entry name" value="Restrct_endonuc-II-like"/>
</dbReference>
<evidence type="ECO:0000313" key="2">
    <source>
        <dbReference type="Proteomes" id="UP000179616"/>
    </source>
</evidence>
<dbReference type="EMBL" id="MLIK01000018">
    <property type="protein sequence ID" value="OHU26898.1"/>
    <property type="molecule type" value="Genomic_DNA"/>
</dbReference>
<reference evidence="1 2" key="1">
    <citation type="submission" date="2016-10" db="EMBL/GenBank/DDBJ databases">
        <title>Evaluation of Human, Veterinary and Environmental Mycobacterium chelonae Isolates by Core Genome Phylogenomic Analysis, Targeted Gene Comparison, and Anti-microbial Susceptibility Patterns: A Tale of Mistaken Identities.</title>
        <authorList>
            <person name="Fogelson S.B."/>
            <person name="Camus A.C."/>
            <person name="Lorenz W."/>
            <person name="Vasireddy R."/>
            <person name="Vasireddy S."/>
            <person name="Smith T."/>
            <person name="Brown-Elliott B.A."/>
            <person name="Wallace R.J.Jr."/>
            <person name="Hasan N.A."/>
            <person name="Reischl U."/>
            <person name="Sanchez S."/>
        </authorList>
    </citation>
    <scope>NUCLEOTIDE SEQUENCE [LARGE SCALE GENOMIC DNA]</scope>
    <source>
        <strain evidence="1 2">1559</strain>
    </source>
</reference>
<sequence>MAEVFIGSEAVSTGRPSRHELRRYYRPIFRGVYLPKSAEMTLRDRTVAAWLATGRRSAIAGLAASALHGVGWVDHDVSIELVGVTSRPQDGLITRNERVDADEITWISGLPVTNRVRTAFDLGRYQPRARALGCLDALMRNQDFACDAVIVLAERYPKVRGMRQLRELLPLIDAGAQSPRESLIRLQLHDAGLPRAQTQVPVLDGYTPIAFLDIGWPRYHVAVEYDGDRHRKDRRQYVRDLARLRMLEERGWIVIRVIAEEPPDAWIARVAAALRSRGCQIEIDKMRRPTRPFAA</sequence>
<evidence type="ECO:0008006" key="3">
    <source>
        <dbReference type="Google" id="ProtNLM"/>
    </source>
</evidence>
<dbReference type="GeneID" id="57166664"/>
<proteinExistence type="predicted"/>